<dbReference type="EMBL" id="CAJVPW010010608">
    <property type="protein sequence ID" value="CAG8617288.1"/>
    <property type="molecule type" value="Genomic_DNA"/>
</dbReference>
<evidence type="ECO:0000313" key="1">
    <source>
        <dbReference type="EMBL" id="CAG8617288.1"/>
    </source>
</evidence>
<comment type="caution">
    <text evidence="1">The sequence shown here is derived from an EMBL/GenBank/DDBJ whole genome shotgun (WGS) entry which is preliminary data.</text>
</comment>
<keyword evidence="2" id="KW-1185">Reference proteome</keyword>
<accession>A0ACA9MVT4</accession>
<reference evidence="1" key="1">
    <citation type="submission" date="2021-06" db="EMBL/GenBank/DDBJ databases">
        <authorList>
            <person name="Kallberg Y."/>
            <person name="Tangrot J."/>
            <person name="Rosling A."/>
        </authorList>
    </citation>
    <scope>NUCLEOTIDE SEQUENCE</scope>
    <source>
        <strain evidence="1">28 12/20/2015</strain>
    </source>
</reference>
<evidence type="ECO:0000313" key="2">
    <source>
        <dbReference type="Proteomes" id="UP000789366"/>
    </source>
</evidence>
<protein>
    <submittedName>
        <fullName evidence="1">11908_t:CDS:1</fullName>
    </submittedName>
</protein>
<sequence length="75" mass="8565">DNIVLSDKDVIKIKDVPSFQTFDNPIPAPQPLLPNESLLIISSINLEIGERESKELAIMVKFCKERKPYREVVIE</sequence>
<organism evidence="1 2">
    <name type="scientific">Cetraspora pellucida</name>
    <dbReference type="NCBI Taxonomy" id="1433469"/>
    <lineage>
        <taxon>Eukaryota</taxon>
        <taxon>Fungi</taxon>
        <taxon>Fungi incertae sedis</taxon>
        <taxon>Mucoromycota</taxon>
        <taxon>Glomeromycotina</taxon>
        <taxon>Glomeromycetes</taxon>
        <taxon>Diversisporales</taxon>
        <taxon>Gigasporaceae</taxon>
        <taxon>Cetraspora</taxon>
    </lineage>
</organism>
<feature type="non-terminal residue" evidence="1">
    <location>
        <position position="1"/>
    </location>
</feature>
<dbReference type="Proteomes" id="UP000789366">
    <property type="component" value="Unassembled WGS sequence"/>
</dbReference>
<name>A0ACA9MVT4_9GLOM</name>
<proteinExistence type="predicted"/>
<gene>
    <name evidence="1" type="ORF">SPELUC_LOCUS7732</name>
</gene>